<evidence type="ECO:0000256" key="1">
    <source>
        <dbReference type="ARBA" id="ARBA00006129"/>
    </source>
</evidence>
<name>A0A143PHD5_LUTPR</name>
<dbReference type="GO" id="GO:0016740">
    <property type="term" value="F:transferase activity"/>
    <property type="evidence" value="ECO:0007669"/>
    <property type="project" value="UniProtKB-KW"/>
</dbReference>
<dbReference type="EMBL" id="CP015136">
    <property type="protein sequence ID" value="AMY07945.1"/>
    <property type="molecule type" value="Genomic_DNA"/>
</dbReference>
<keyword evidence="4" id="KW-0808">Transferase</keyword>
<dbReference type="InterPro" id="IPR003696">
    <property type="entry name" value="Carbtransf_dom"/>
</dbReference>
<dbReference type="InterPro" id="IPR031730">
    <property type="entry name" value="Carbam_trans_C"/>
</dbReference>
<reference evidence="4 5" key="1">
    <citation type="journal article" date="2016" name="Genome Announc.">
        <title>First Complete Genome Sequence of a Subdivision 6 Acidobacterium Strain.</title>
        <authorList>
            <person name="Huang S."/>
            <person name="Vieira S."/>
            <person name="Bunk B."/>
            <person name="Riedel T."/>
            <person name="Sproer C."/>
            <person name="Overmann J."/>
        </authorList>
    </citation>
    <scope>NUCLEOTIDE SEQUENCE [LARGE SCALE GENOMIC DNA]</scope>
    <source>
        <strain evidence="5">DSM 100886 HEG_-6_39</strain>
    </source>
</reference>
<protein>
    <submittedName>
        <fullName evidence="4">Putative carbamoyl transferase, NodU family</fullName>
    </submittedName>
</protein>
<evidence type="ECO:0000313" key="5">
    <source>
        <dbReference type="Proteomes" id="UP000076079"/>
    </source>
</evidence>
<comment type="similarity">
    <text evidence="1">Belongs to the NodU/CmcH family.</text>
</comment>
<dbReference type="Gene3D" id="3.30.420.40">
    <property type="match status" value="2"/>
</dbReference>
<dbReference type="PANTHER" id="PTHR34847">
    <property type="entry name" value="NODULATION PROTEIN U"/>
    <property type="match status" value="1"/>
</dbReference>
<dbReference type="Pfam" id="PF16861">
    <property type="entry name" value="Carbam_trans_C"/>
    <property type="match status" value="1"/>
</dbReference>
<accession>A0A143PHD5</accession>
<dbReference type="CDD" id="cd24098">
    <property type="entry name" value="ASKHA_NBD_TobZ_N"/>
    <property type="match status" value="1"/>
</dbReference>
<gene>
    <name evidence="4" type="ORF">LuPra_01129</name>
</gene>
<dbReference type="InterPro" id="IPR051338">
    <property type="entry name" value="NodU/CmcH_Carbamoyltrnsfr"/>
</dbReference>
<dbReference type="PANTHER" id="PTHR34847:SF1">
    <property type="entry name" value="NODULATION PROTEIN U"/>
    <property type="match status" value="1"/>
</dbReference>
<dbReference type="SUPFAM" id="SSF53067">
    <property type="entry name" value="Actin-like ATPase domain"/>
    <property type="match status" value="1"/>
</dbReference>
<evidence type="ECO:0000313" key="4">
    <source>
        <dbReference type="EMBL" id="AMY07945.1"/>
    </source>
</evidence>
<keyword evidence="5" id="KW-1185">Reference proteome</keyword>
<dbReference type="Gene3D" id="3.90.870.20">
    <property type="entry name" value="Carbamoyltransferase, C-terminal domain"/>
    <property type="match status" value="1"/>
</dbReference>
<dbReference type="KEGG" id="abac:LuPra_01129"/>
<sequence length="612" mass="68000">MTAILGVSAFYHDSAAALLVDGRIVAAAQEERFTRKKHDHGFPANAIDFCLAEAGLTPADLDYVGFYDKPLLKFERLLETYLAFAPRGFASFLNALPLWFRQKLHLPRELSAGLHGAYRKKFVFTEHHEAHAASAFFPSPFDEAAILTLDGVGEWATASFGVGRGNRIELTHELHFPHSIGLLYSAFTFFTGFRVNSGEYKLMGLAPYGTPRFAKVIRETLLDLKDDGSFRMDMSYFNYCQGMTMTSPKFDTLFEGPPRRAESPVTQREMDIAASIQEVTEDIMLRCARHVHATTGMKRLCLAGGVALNCVGNGKILRNGPFEDIWIQPAAGDAGGALGVALFISHQLLDTPRRPNGQDTQSGSLLGPRHTTDDIRAFLDSVGATARAFTDDADLCEFVASLIAQEKVVGWFQGRMEFGPRALGCRSIIGDPRSPSMQSTMNLKVKFRESFRPFAPSVLQEHVHEYFQMRQGQDSPYMLLVAPLHEVQRLGDADAGAHLVGIEKLQVPRSTIPAVTHVDYSVRVQTVDAERHGRYFRLLQAFERQTGCPVLINTSFNVRGEPIVCRPSEAHRCFLATNMDVLVLENFVLLREEQAQARPVDASAHLAQFELD</sequence>
<dbReference type="InterPro" id="IPR038152">
    <property type="entry name" value="Carbam_trans_C_sf"/>
</dbReference>
<dbReference type="Pfam" id="PF02543">
    <property type="entry name" value="Carbam_trans_N"/>
    <property type="match status" value="1"/>
</dbReference>
<organism evidence="4 5">
    <name type="scientific">Luteitalea pratensis</name>
    <dbReference type="NCBI Taxonomy" id="1855912"/>
    <lineage>
        <taxon>Bacteria</taxon>
        <taxon>Pseudomonadati</taxon>
        <taxon>Acidobacteriota</taxon>
        <taxon>Vicinamibacteria</taxon>
        <taxon>Vicinamibacterales</taxon>
        <taxon>Vicinamibacteraceae</taxon>
        <taxon>Luteitalea</taxon>
    </lineage>
</organism>
<dbReference type="Proteomes" id="UP000076079">
    <property type="component" value="Chromosome"/>
</dbReference>
<dbReference type="STRING" id="1855912.LuPra_01129"/>
<feature type="domain" description="Carbamoyltransferase" evidence="2">
    <location>
        <begin position="4"/>
        <end position="342"/>
    </location>
</feature>
<proteinExistence type="inferred from homology"/>
<reference evidence="5" key="2">
    <citation type="submission" date="2016-04" db="EMBL/GenBank/DDBJ databases">
        <title>First Complete Genome Sequence of a Subdivision 6 Acidobacterium.</title>
        <authorList>
            <person name="Huang S."/>
            <person name="Vieira S."/>
            <person name="Bunk B."/>
            <person name="Riedel T."/>
            <person name="Sproeer C."/>
            <person name="Overmann J."/>
        </authorList>
    </citation>
    <scope>NUCLEOTIDE SEQUENCE [LARGE SCALE GENOMIC DNA]</scope>
    <source>
        <strain evidence="5">DSM 100886 HEG_-6_39</strain>
    </source>
</reference>
<dbReference type="PATRIC" id="fig|1813736.3.peg.1173"/>
<feature type="domain" description="Carbamoyltransferase C-terminal" evidence="3">
    <location>
        <begin position="400"/>
        <end position="589"/>
    </location>
</feature>
<dbReference type="RefSeq" id="WP_110169830.1">
    <property type="nucleotide sequence ID" value="NZ_CP015136.1"/>
</dbReference>
<dbReference type="InterPro" id="IPR043129">
    <property type="entry name" value="ATPase_NBD"/>
</dbReference>
<evidence type="ECO:0000259" key="3">
    <source>
        <dbReference type="Pfam" id="PF16861"/>
    </source>
</evidence>
<evidence type="ECO:0000259" key="2">
    <source>
        <dbReference type="Pfam" id="PF02543"/>
    </source>
</evidence>
<dbReference type="OrthoDB" id="9780777at2"/>
<dbReference type="AlphaFoldDB" id="A0A143PHD5"/>